<dbReference type="Proteomes" id="UP001630127">
    <property type="component" value="Unassembled WGS sequence"/>
</dbReference>
<name>A0ABD2Y472_9GENT</name>
<accession>A0ABD2Y472</accession>
<proteinExistence type="predicted"/>
<dbReference type="EMBL" id="JBJUIK010000015">
    <property type="protein sequence ID" value="KAL3502318.1"/>
    <property type="molecule type" value="Genomic_DNA"/>
</dbReference>
<evidence type="ECO:0000313" key="2">
    <source>
        <dbReference type="Proteomes" id="UP001630127"/>
    </source>
</evidence>
<comment type="caution">
    <text evidence="1">The sequence shown here is derived from an EMBL/GenBank/DDBJ whole genome shotgun (WGS) entry which is preliminary data.</text>
</comment>
<dbReference type="AlphaFoldDB" id="A0ABD2Y472"/>
<gene>
    <name evidence="1" type="ORF">ACH5RR_036767</name>
</gene>
<evidence type="ECO:0000313" key="1">
    <source>
        <dbReference type="EMBL" id="KAL3502318.1"/>
    </source>
</evidence>
<keyword evidence="2" id="KW-1185">Reference proteome</keyword>
<organism evidence="1 2">
    <name type="scientific">Cinchona calisaya</name>
    <dbReference type="NCBI Taxonomy" id="153742"/>
    <lineage>
        <taxon>Eukaryota</taxon>
        <taxon>Viridiplantae</taxon>
        <taxon>Streptophyta</taxon>
        <taxon>Embryophyta</taxon>
        <taxon>Tracheophyta</taxon>
        <taxon>Spermatophyta</taxon>
        <taxon>Magnoliopsida</taxon>
        <taxon>eudicotyledons</taxon>
        <taxon>Gunneridae</taxon>
        <taxon>Pentapetalae</taxon>
        <taxon>asterids</taxon>
        <taxon>lamiids</taxon>
        <taxon>Gentianales</taxon>
        <taxon>Rubiaceae</taxon>
        <taxon>Cinchonoideae</taxon>
        <taxon>Cinchoneae</taxon>
        <taxon>Cinchona</taxon>
    </lineage>
</organism>
<sequence>MKNQLSNQVIRISRSSVPYLLDKSRKRILHGSCHSDESPKTGEDAVDSLISRKYRFGIKVDNFAKGTREHVRLAPKLTESVKGKLSLGARIIQIRLPSVVKDQSNFFLQLENNTESITW</sequence>
<protein>
    <submittedName>
        <fullName evidence="1">Uncharacterized protein</fullName>
    </submittedName>
</protein>
<reference evidence="1 2" key="1">
    <citation type="submission" date="2024-11" db="EMBL/GenBank/DDBJ databases">
        <title>A near-complete genome assembly of Cinchona calisaya.</title>
        <authorList>
            <person name="Lian D.C."/>
            <person name="Zhao X.W."/>
            <person name="Wei L."/>
        </authorList>
    </citation>
    <scope>NUCLEOTIDE SEQUENCE [LARGE SCALE GENOMIC DNA]</scope>
    <source>
        <tissue evidence="1">Nenye</tissue>
    </source>
</reference>